<keyword evidence="1" id="KW-1133">Transmembrane helix</keyword>
<evidence type="ECO:0000259" key="2">
    <source>
        <dbReference type="Pfam" id="PF07290"/>
    </source>
</evidence>
<dbReference type="RefSeq" id="WP_302714580.1">
    <property type="nucleotide sequence ID" value="NZ_JAULRT010000062.1"/>
</dbReference>
<evidence type="ECO:0000259" key="3">
    <source>
        <dbReference type="Pfam" id="PF21001"/>
    </source>
</evidence>
<dbReference type="Proteomes" id="UP001168380">
    <property type="component" value="Unassembled WGS sequence"/>
</dbReference>
<proteinExistence type="predicted"/>
<feature type="transmembrane region" description="Helical" evidence="1">
    <location>
        <begin position="77"/>
        <end position="98"/>
    </location>
</feature>
<dbReference type="Pfam" id="PF21001">
    <property type="entry name" value="YqiJ_N"/>
    <property type="match status" value="1"/>
</dbReference>
<feature type="domain" description="Inner membrane protein YqiJ N-terminal" evidence="3">
    <location>
        <begin position="10"/>
        <end position="127"/>
    </location>
</feature>
<feature type="transmembrane region" description="Helical" evidence="1">
    <location>
        <begin position="12"/>
        <end position="35"/>
    </location>
</feature>
<gene>
    <name evidence="4" type="ORF">QWI16_15850</name>
</gene>
<dbReference type="InterPro" id="IPR048376">
    <property type="entry name" value="YqiJ_N"/>
</dbReference>
<keyword evidence="5" id="KW-1185">Reference proteome</keyword>
<dbReference type="Pfam" id="PF07290">
    <property type="entry name" value="YqiJ_OB"/>
    <property type="match status" value="1"/>
</dbReference>
<accession>A0ABT8THS6</accession>
<name>A0ABT8THS6_9GAMM</name>
<evidence type="ECO:0000313" key="5">
    <source>
        <dbReference type="Proteomes" id="UP001168380"/>
    </source>
</evidence>
<reference evidence="4" key="1">
    <citation type="submission" date="2023-07" db="EMBL/GenBank/DDBJ databases">
        <title>Gilvimarinus algae sp. nov., isolated from the surface of Kelp.</title>
        <authorList>
            <person name="Sun Y.Y."/>
            <person name="Gong Y."/>
            <person name="Du Z.J."/>
        </authorList>
    </citation>
    <scope>NUCLEOTIDE SEQUENCE</scope>
    <source>
        <strain evidence="4">SDUM040014</strain>
    </source>
</reference>
<evidence type="ECO:0000256" key="1">
    <source>
        <dbReference type="SAM" id="Phobius"/>
    </source>
</evidence>
<protein>
    <submittedName>
        <fullName evidence="4">YqiJ family protein</fullName>
    </submittedName>
</protein>
<dbReference type="EMBL" id="JAULRT010000062">
    <property type="protein sequence ID" value="MDO3383656.1"/>
    <property type="molecule type" value="Genomic_DNA"/>
</dbReference>
<feature type="transmembrane region" description="Helical" evidence="1">
    <location>
        <begin position="104"/>
        <end position="123"/>
    </location>
</feature>
<keyword evidence="1" id="KW-0812">Transmembrane</keyword>
<organism evidence="4 5">
    <name type="scientific">Gilvimarinus algae</name>
    <dbReference type="NCBI Taxonomy" id="3058037"/>
    <lineage>
        <taxon>Bacteria</taxon>
        <taxon>Pseudomonadati</taxon>
        <taxon>Pseudomonadota</taxon>
        <taxon>Gammaproteobacteria</taxon>
        <taxon>Cellvibrionales</taxon>
        <taxon>Cellvibrionaceae</taxon>
        <taxon>Gilvimarinus</taxon>
    </lineage>
</organism>
<comment type="caution">
    <text evidence="4">The sequence shown here is derived from an EMBL/GenBank/DDBJ whole genome shotgun (WGS) entry which is preliminary data.</text>
</comment>
<dbReference type="InterPro" id="IPR010840">
    <property type="entry name" value="YqiJ_OB"/>
</dbReference>
<evidence type="ECO:0000313" key="4">
    <source>
        <dbReference type="EMBL" id="MDO3383656.1"/>
    </source>
</evidence>
<sequence>MLDFILADANLPFAVAIALMLIIGLFEGLGTLMGVGFGNMLDSLIPDYDVNPEFDVAEAGSNNALSRLLGWLRVGKIPLLMILIALLIAFGCCGLAMNLLSASLLGWMLPLWLSVPAALIASLPVTRGVARILEAILPKDESTSVSLESLIGRQAFITLGEASSERSAEARVTDQHGTTHYILLQAEQGHGPFTPGKPLLLVRRSENTFVAIAAAQD</sequence>
<feature type="domain" description="Inner membrane protein YqiJ OB-fold" evidence="2">
    <location>
        <begin position="149"/>
        <end position="212"/>
    </location>
</feature>
<keyword evidence="1" id="KW-0472">Membrane</keyword>